<sequence>MKIIEPLLYSNLRLFSPIFVIFLIALFVYHWRRRWLYYYSSKIPGPFPVPLVGNINLVTGGAFEIHKFLRNLFTDYPNIVKTWVGPYLYVSTTEPEYIKLILTRFLDKGNYYHLMTGYFRRSLAAAPLELWKQNRKNINPTFNISLINSFVDTFAKHAKLFTENFDDVCGKEAVDVFPSIWKCTLDAGCETLADVNPSLINTQQYVAGIFRIEEILLRRFFHPLLHFDIFWSLSPLKKEVNTLWKQNCSCIQKMIDLMESKSTQDDNENASTKKRFLTHMMNLDRNQEIPHDYVLEESQIMYFVGTEISAAVLSSTLLVLGMYPDIQTKIDEELNAIFGDSDRDPTLEDVHQMQYLDRVLKETMRLIPPLPFVMRSIDENVHLGKYVLPTGTKVIIPIAMVHRRPDFWPDPAKFDPDRFLPDEVEKRPVCSYIPFSYGARNCIAYKYGLLSMKIILSTFLRSYKVTSSNYKSIEDMDFLIQVVARPKNGYKITVEKRERRSNC</sequence>
<dbReference type="Gene3D" id="1.10.630.10">
    <property type="entry name" value="Cytochrome P450"/>
    <property type="match status" value="1"/>
</dbReference>
<evidence type="ECO:0000256" key="6">
    <source>
        <dbReference type="ARBA" id="ARBA00022617"/>
    </source>
</evidence>
<protein>
    <recommendedName>
        <fullName evidence="19">Cytochrome P450</fullName>
    </recommendedName>
</protein>
<feature type="transmembrane region" description="Helical" evidence="16">
    <location>
        <begin position="12"/>
        <end position="31"/>
    </location>
</feature>
<evidence type="ECO:0000256" key="14">
    <source>
        <dbReference type="PIRSR" id="PIRSR602401-1"/>
    </source>
</evidence>
<name>A0AA38MDV2_9CUCU</name>
<dbReference type="AlphaFoldDB" id="A0AA38MDV2"/>
<evidence type="ECO:0000256" key="3">
    <source>
        <dbReference type="ARBA" id="ARBA00004174"/>
    </source>
</evidence>
<keyword evidence="12 15" id="KW-0503">Monooxygenase</keyword>
<comment type="caution">
    <text evidence="17">The sequence shown here is derived from an EMBL/GenBank/DDBJ whole genome shotgun (WGS) entry which is preliminary data.</text>
</comment>
<dbReference type="InterPro" id="IPR002401">
    <property type="entry name" value="Cyt_P450_E_grp-I"/>
</dbReference>
<dbReference type="EMBL" id="JALNTZ010000005">
    <property type="protein sequence ID" value="KAJ3652359.1"/>
    <property type="molecule type" value="Genomic_DNA"/>
</dbReference>
<dbReference type="GO" id="GO:0005506">
    <property type="term" value="F:iron ion binding"/>
    <property type="evidence" value="ECO:0007669"/>
    <property type="project" value="InterPro"/>
</dbReference>
<keyword evidence="10 15" id="KW-0560">Oxidoreductase</keyword>
<comment type="subcellular location">
    <subcellularLocation>
        <location evidence="4">Endoplasmic reticulum membrane</location>
        <topology evidence="4">Peripheral membrane protein</topology>
    </subcellularLocation>
    <subcellularLocation>
        <location evidence="3">Microsome membrane</location>
        <topology evidence="3">Peripheral membrane protein</topology>
    </subcellularLocation>
</comment>
<dbReference type="InterPro" id="IPR036396">
    <property type="entry name" value="Cyt_P450_sf"/>
</dbReference>
<dbReference type="GO" id="GO:0016705">
    <property type="term" value="F:oxidoreductase activity, acting on paired donors, with incorporation or reduction of molecular oxygen"/>
    <property type="evidence" value="ECO:0007669"/>
    <property type="project" value="InterPro"/>
</dbReference>
<evidence type="ECO:0000256" key="9">
    <source>
        <dbReference type="ARBA" id="ARBA00022848"/>
    </source>
</evidence>
<evidence type="ECO:0000256" key="2">
    <source>
        <dbReference type="ARBA" id="ARBA00003690"/>
    </source>
</evidence>
<evidence type="ECO:0000256" key="5">
    <source>
        <dbReference type="ARBA" id="ARBA00010617"/>
    </source>
</evidence>
<dbReference type="CDD" id="cd20628">
    <property type="entry name" value="CYP4"/>
    <property type="match status" value="1"/>
</dbReference>
<evidence type="ECO:0008006" key="19">
    <source>
        <dbReference type="Google" id="ProtNLM"/>
    </source>
</evidence>
<evidence type="ECO:0000256" key="1">
    <source>
        <dbReference type="ARBA" id="ARBA00001971"/>
    </source>
</evidence>
<dbReference type="Proteomes" id="UP001168821">
    <property type="component" value="Unassembled WGS sequence"/>
</dbReference>
<keyword evidence="18" id="KW-1185">Reference proteome</keyword>
<evidence type="ECO:0000256" key="4">
    <source>
        <dbReference type="ARBA" id="ARBA00004406"/>
    </source>
</evidence>
<evidence type="ECO:0000313" key="17">
    <source>
        <dbReference type="EMBL" id="KAJ3652359.1"/>
    </source>
</evidence>
<organism evidence="17 18">
    <name type="scientific">Zophobas morio</name>
    <dbReference type="NCBI Taxonomy" id="2755281"/>
    <lineage>
        <taxon>Eukaryota</taxon>
        <taxon>Metazoa</taxon>
        <taxon>Ecdysozoa</taxon>
        <taxon>Arthropoda</taxon>
        <taxon>Hexapoda</taxon>
        <taxon>Insecta</taxon>
        <taxon>Pterygota</taxon>
        <taxon>Neoptera</taxon>
        <taxon>Endopterygota</taxon>
        <taxon>Coleoptera</taxon>
        <taxon>Polyphaga</taxon>
        <taxon>Cucujiformia</taxon>
        <taxon>Tenebrionidae</taxon>
        <taxon>Zophobas</taxon>
    </lineage>
</organism>
<keyword evidence="16" id="KW-0812">Transmembrane</keyword>
<keyword evidence="9" id="KW-0492">Microsome</keyword>
<dbReference type="InterPro" id="IPR001128">
    <property type="entry name" value="Cyt_P450"/>
</dbReference>
<dbReference type="GO" id="GO:0020037">
    <property type="term" value="F:heme binding"/>
    <property type="evidence" value="ECO:0007669"/>
    <property type="project" value="InterPro"/>
</dbReference>
<comment type="function">
    <text evidence="2">May be involved in the metabolism of insect hormones and in the breakdown of synthetic insecticides.</text>
</comment>
<dbReference type="PROSITE" id="PS00086">
    <property type="entry name" value="CYTOCHROME_P450"/>
    <property type="match status" value="1"/>
</dbReference>
<dbReference type="PANTHER" id="PTHR24291:SF189">
    <property type="entry name" value="CYTOCHROME P450 4C3-RELATED"/>
    <property type="match status" value="1"/>
</dbReference>
<dbReference type="GO" id="GO:0004497">
    <property type="term" value="F:monooxygenase activity"/>
    <property type="evidence" value="ECO:0007669"/>
    <property type="project" value="UniProtKB-KW"/>
</dbReference>
<evidence type="ECO:0000256" key="7">
    <source>
        <dbReference type="ARBA" id="ARBA00022723"/>
    </source>
</evidence>
<evidence type="ECO:0000256" key="16">
    <source>
        <dbReference type="SAM" id="Phobius"/>
    </source>
</evidence>
<dbReference type="InterPro" id="IPR050196">
    <property type="entry name" value="Cytochrome_P450_Monoox"/>
</dbReference>
<keyword evidence="7 14" id="KW-0479">Metal-binding</keyword>
<comment type="similarity">
    <text evidence="5 15">Belongs to the cytochrome P450 family.</text>
</comment>
<dbReference type="GO" id="GO:0005789">
    <property type="term" value="C:endoplasmic reticulum membrane"/>
    <property type="evidence" value="ECO:0007669"/>
    <property type="project" value="UniProtKB-SubCell"/>
</dbReference>
<proteinExistence type="inferred from homology"/>
<evidence type="ECO:0000313" key="18">
    <source>
        <dbReference type="Proteomes" id="UP001168821"/>
    </source>
</evidence>
<evidence type="ECO:0000256" key="13">
    <source>
        <dbReference type="ARBA" id="ARBA00023136"/>
    </source>
</evidence>
<keyword evidence="8" id="KW-0256">Endoplasmic reticulum</keyword>
<dbReference type="PANTHER" id="PTHR24291">
    <property type="entry name" value="CYTOCHROME P450 FAMILY 4"/>
    <property type="match status" value="1"/>
</dbReference>
<dbReference type="Pfam" id="PF00067">
    <property type="entry name" value="p450"/>
    <property type="match status" value="1"/>
</dbReference>
<evidence type="ECO:0000256" key="10">
    <source>
        <dbReference type="ARBA" id="ARBA00023002"/>
    </source>
</evidence>
<keyword evidence="11 14" id="KW-0408">Iron</keyword>
<keyword evidence="13 16" id="KW-0472">Membrane</keyword>
<dbReference type="InterPro" id="IPR017972">
    <property type="entry name" value="Cyt_P450_CS"/>
</dbReference>
<feature type="binding site" description="axial binding residue" evidence="14">
    <location>
        <position position="442"/>
    </location>
    <ligand>
        <name>heme</name>
        <dbReference type="ChEBI" id="CHEBI:30413"/>
    </ligand>
    <ligandPart>
        <name>Fe</name>
        <dbReference type="ChEBI" id="CHEBI:18248"/>
    </ligandPart>
</feature>
<reference evidence="17" key="1">
    <citation type="journal article" date="2023" name="G3 (Bethesda)">
        <title>Whole genome assemblies of Zophobas morio and Tenebrio molitor.</title>
        <authorList>
            <person name="Kaur S."/>
            <person name="Stinson S.A."/>
            <person name="diCenzo G.C."/>
        </authorList>
    </citation>
    <scope>NUCLEOTIDE SEQUENCE</scope>
    <source>
        <strain evidence="17">QUZm001</strain>
    </source>
</reference>
<dbReference type="SUPFAM" id="SSF48264">
    <property type="entry name" value="Cytochrome P450"/>
    <property type="match status" value="1"/>
</dbReference>
<evidence type="ECO:0000256" key="11">
    <source>
        <dbReference type="ARBA" id="ARBA00023004"/>
    </source>
</evidence>
<accession>A0AA38MDV2</accession>
<keyword evidence="6 14" id="KW-0349">Heme</keyword>
<evidence type="ECO:0000256" key="12">
    <source>
        <dbReference type="ARBA" id="ARBA00023033"/>
    </source>
</evidence>
<evidence type="ECO:0000256" key="15">
    <source>
        <dbReference type="RuleBase" id="RU000461"/>
    </source>
</evidence>
<keyword evidence="16" id="KW-1133">Transmembrane helix</keyword>
<dbReference type="PRINTS" id="PR00463">
    <property type="entry name" value="EP450I"/>
</dbReference>
<comment type="cofactor">
    <cofactor evidence="1 14">
        <name>heme</name>
        <dbReference type="ChEBI" id="CHEBI:30413"/>
    </cofactor>
</comment>
<gene>
    <name evidence="17" type="ORF">Zmor_018333</name>
</gene>
<evidence type="ECO:0000256" key="8">
    <source>
        <dbReference type="ARBA" id="ARBA00022824"/>
    </source>
</evidence>